<feature type="compositionally biased region" description="Basic and acidic residues" evidence="7">
    <location>
        <begin position="26"/>
        <end position="36"/>
    </location>
</feature>
<dbReference type="Gene3D" id="3.30.350.10">
    <property type="entry name" value="Subtilisin inhibitor-like"/>
    <property type="match status" value="1"/>
</dbReference>
<evidence type="ECO:0000256" key="7">
    <source>
        <dbReference type="SAM" id="MobiDB-lite"/>
    </source>
</evidence>
<evidence type="ECO:0000259" key="8">
    <source>
        <dbReference type="Pfam" id="PF00720"/>
    </source>
</evidence>
<dbReference type="InterPro" id="IPR020054">
    <property type="entry name" value="Prot_inh_SSI_I16_CS"/>
</dbReference>
<evidence type="ECO:0000256" key="1">
    <source>
        <dbReference type="ARBA" id="ARBA00004613"/>
    </source>
</evidence>
<comment type="subcellular location">
    <subcellularLocation>
        <location evidence="1">Secreted</location>
    </subcellularLocation>
</comment>
<evidence type="ECO:0000313" key="10">
    <source>
        <dbReference type="Proteomes" id="UP001501759"/>
    </source>
</evidence>
<dbReference type="InterPro" id="IPR023549">
    <property type="entry name" value="Subtilisin_inhibitor"/>
</dbReference>
<evidence type="ECO:0000313" key="9">
    <source>
        <dbReference type="EMBL" id="GAA4995862.1"/>
    </source>
</evidence>
<evidence type="ECO:0000256" key="6">
    <source>
        <dbReference type="ARBA" id="ARBA00023157"/>
    </source>
</evidence>
<keyword evidence="3" id="KW-0964">Secreted</keyword>
<dbReference type="Proteomes" id="UP001501759">
    <property type="component" value="Unassembled WGS sequence"/>
</dbReference>
<keyword evidence="4" id="KW-0646">Protease inhibitor</keyword>
<dbReference type="EMBL" id="BAABKB010000001">
    <property type="protein sequence ID" value="GAA4995862.1"/>
    <property type="molecule type" value="Genomic_DNA"/>
</dbReference>
<evidence type="ECO:0000256" key="4">
    <source>
        <dbReference type="ARBA" id="ARBA00022690"/>
    </source>
</evidence>
<reference evidence="10" key="1">
    <citation type="journal article" date="2019" name="Int. J. Syst. Evol. Microbiol.">
        <title>The Global Catalogue of Microorganisms (GCM) 10K type strain sequencing project: providing services to taxonomists for standard genome sequencing and annotation.</title>
        <authorList>
            <consortium name="The Broad Institute Genomics Platform"/>
            <consortium name="The Broad Institute Genome Sequencing Center for Infectious Disease"/>
            <person name="Wu L."/>
            <person name="Ma J."/>
        </authorList>
    </citation>
    <scope>NUCLEOTIDE SEQUENCE [LARGE SCALE GENOMIC DNA]</scope>
    <source>
        <strain evidence="10">JCM 18409</strain>
    </source>
</reference>
<evidence type="ECO:0000256" key="3">
    <source>
        <dbReference type="ARBA" id="ARBA00022525"/>
    </source>
</evidence>
<proteinExistence type="inferred from homology"/>
<accession>A0ABP9IGK8</accession>
<comment type="caution">
    <text evidence="9">The sequence shown here is derived from an EMBL/GenBank/DDBJ whole genome shotgun (WGS) entry which is preliminary data.</text>
</comment>
<evidence type="ECO:0000256" key="2">
    <source>
        <dbReference type="ARBA" id="ARBA00010472"/>
    </source>
</evidence>
<protein>
    <recommendedName>
        <fullName evidence="8">Subtilisin inhibitor domain-containing protein</fullName>
    </recommendedName>
</protein>
<organism evidence="9 10">
    <name type="scientific">Streptomyces siamensis</name>
    <dbReference type="NCBI Taxonomy" id="1274986"/>
    <lineage>
        <taxon>Bacteria</taxon>
        <taxon>Bacillati</taxon>
        <taxon>Actinomycetota</taxon>
        <taxon>Actinomycetes</taxon>
        <taxon>Kitasatosporales</taxon>
        <taxon>Streptomycetaceae</taxon>
        <taxon>Streptomyces</taxon>
    </lineage>
</organism>
<feature type="region of interest" description="Disordered" evidence="7">
    <location>
        <begin position="1"/>
        <end position="44"/>
    </location>
</feature>
<dbReference type="InterPro" id="IPR036819">
    <property type="entry name" value="Subtilisin_inhibitor-like_sf"/>
</dbReference>
<keyword evidence="10" id="KW-1185">Reference proteome</keyword>
<keyword evidence="5" id="KW-0722">Serine protease inhibitor</keyword>
<comment type="similarity">
    <text evidence="2">Belongs to the protease inhibitor I16 (SSI) family.</text>
</comment>
<sequence>MDTGVAAKNRAGAGNGHPAGPAADTRPGDGRPHDRIGAQPCGAPGVRQGMLHRIVLTAAASAAALSTAPAASAAVPAVPAVSAVPAVASAPGPVSHGTPVHARPVLMPPPARDEDSGDRLTVTVHGAGGDADGTYELRCHPSGGSHPDAAEACAELDRNTTWGKDPFAPVPPGTMCTMLYGGPATAHVTGTWAGRPVDARFDRTDGCEIARWDGLVPLLPSLGP</sequence>
<feature type="domain" description="Subtilisin inhibitor" evidence="8">
    <location>
        <begin position="125"/>
        <end position="198"/>
    </location>
</feature>
<dbReference type="SUPFAM" id="SSF55399">
    <property type="entry name" value="Subtilisin inhibitor"/>
    <property type="match status" value="1"/>
</dbReference>
<keyword evidence="6" id="KW-1015">Disulfide bond</keyword>
<dbReference type="Pfam" id="PF00720">
    <property type="entry name" value="SSI"/>
    <property type="match status" value="1"/>
</dbReference>
<evidence type="ECO:0000256" key="5">
    <source>
        <dbReference type="ARBA" id="ARBA00022900"/>
    </source>
</evidence>
<dbReference type="PROSITE" id="PS00999">
    <property type="entry name" value="SSI"/>
    <property type="match status" value="1"/>
</dbReference>
<name>A0ABP9IGK8_9ACTN</name>
<gene>
    <name evidence="9" type="ORF">GCM10023335_05280</name>
</gene>